<name>F9Q5B6_STROR</name>
<reference evidence="2 3" key="1">
    <citation type="submission" date="2011-07" db="EMBL/GenBank/DDBJ databases">
        <authorList>
            <person name="Harkins D.M."/>
            <person name="Madupu R."/>
            <person name="Durkin A.S."/>
            <person name="Torralba M."/>
            <person name="Methe B."/>
            <person name="Sutton G.G."/>
            <person name="Nelson K.E."/>
        </authorList>
    </citation>
    <scope>NUCLEOTIDE SEQUENCE [LARGE SCALE GENOMIC DNA]</scope>
    <source>
        <strain evidence="2 3">SK313</strain>
    </source>
</reference>
<comment type="caution">
    <text evidence="2">The sequence shown here is derived from an EMBL/GenBank/DDBJ whole genome shotgun (WGS) entry which is preliminary data.</text>
</comment>
<dbReference type="Proteomes" id="UP000005621">
    <property type="component" value="Unassembled WGS sequence"/>
</dbReference>
<accession>F9Q5B6</accession>
<organism evidence="2 3">
    <name type="scientific">Streptococcus oralis SK313</name>
    <dbReference type="NCBI Taxonomy" id="1035190"/>
    <lineage>
        <taxon>Bacteria</taxon>
        <taxon>Bacillati</taxon>
        <taxon>Bacillota</taxon>
        <taxon>Bacilli</taxon>
        <taxon>Lactobacillales</taxon>
        <taxon>Streptococcaceae</taxon>
        <taxon>Streptococcus</taxon>
    </lineage>
</organism>
<evidence type="ECO:0000313" key="3">
    <source>
        <dbReference type="Proteomes" id="UP000005621"/>
    </source>
</evidence>
<keyword evidence="1" id="KW-0812">Transmembrane</keyword>
<proteinExistence type="predicted"/>
<protein>
    <submittedName>
        <fullName evidence="2">Conserved domain protein</fullName>
    </submittedName>
</protein>
<keyword evidence="1" id="KW-0472">Membrane</keyword>
<sequence length="51" mass="5765">MVWLLAQDNIKGYILSDADSCFFIIEFAILVIVLNHFTKTETDLSSRATIS</sequence>
<feature type="transmembrane region" description="Helical" evidence="1">
    <location>
        <begin position="20"/>
        <end position="37"/>
    </location>
</feature>
<gene>
    <name evidence="2" type="ORF">HMPREF9950_2037</name>
</gene>
<dbReference type="AlphaFoldDB" id="F9Q5B6"/>
<evidence type="ECO:0000313" key="2">
    <source>
        <dbReference type="EMBL" id="EGV00639.1"/>
    </source>
</evidence>
<keyword evidence="1" id="KW-1133">Transmembrane helix</keyword>
<evidence type="ECO:0000256" key="1">
    <source>
        <dbReference type="SAM" id="Phobius"/>
    </source>
</evidence>
<dbReference type="EMBL" id="AFUU01000005">
    <property type="protein sequence ID" value="EGV00639.1"/>
    <property type="molecule type" value="Genomic_DNA"/>
</dbReference>